<dbReference type="GO" id="GO:0003677">
    <property type="term" value="F:DNA binding"/>
    <property type="evidence" value="ECO:0007669"/>
    <property type="project" value="UniProtKB-KW"/>
</dbReference>
<dbReference type="InterPro" id="IPR036864">
    <property type="entry name" value="Zn2-C6_fun-type_DNA-bd_sf"/>
</dbReference>
<keyword evidence="7" id="KW-0472">Membrane</keyword>
<dbReference type="CDD" id="cd12148">
    <property type="entry name" value="fungal_TF_MHR"/>
    <property type="match status" value="1"/>
</dbReference>
<dbReference type="OrthoDB" id="2123952at2759"/>
<feature type="compositionally biased region" description="Low complexity" evidence="6">
    <location>
        <begin position="924"/>
        <end position="938"/>
    </location>
</feature>
<keyword evidence="7" id="KW-1133">Transmembrane helix</keyword>
<evidence type="ECO:0000313" key="9">
    <source>
        <dbReference type="EMBL" id="KAJ5171999.1"/>
    </source>
</evidence>
<protein>
    <recommendedName>
        <fullName evidence="8">Zn(2)-C6 fungal-type domain-containing protein</fullName>
    </recommendedName>
</protein>
<dbReference type="PANTHER" id="PTHR46910:SF2">
    <property type="entry name" value="ZN(II)2CYS6 TRANSCRIPTION FACTOR (EUROFUNG)"/>
    <property type="match status" value="1"/>
</dbReference>
<feature type="transmembrane region" description="Helical" evidence="7">
    <location>
        <begin position="507"/>
        <end position="527"/>
    </location>
</feature>
<keyword evidence="5" id="KW-0539">Nucleus</keyword>
<dbReference type="Pfam" id="PF04082">
    <property type="entry name" value="Fungal_trans"/>
    <property type="match status" value="1"/>
</dbReference>
<accession>A0A9W9LQ66</accession>
<feature type="compositionally biased region" description="Polar residues" evidence="6">
    <location>
        <begin position="754"/>
        <end position="770"/>
    </location>
</feature>
<feature type="compositionally biased region" description="Low complexity" evidence="6">
    <location>
        <begin position="815"/>
        <end position="828"/>
    </location>
</feature>
<feature type="region of interest" description="Disordered" evidence="6">
    <location>
        <begin position="110"/>
        <end position="152"/>
    </location>
</feature>
<evidence type="ECO:0000256" key="6">
    <source>
        <dbReference type="SAM" id="MobiDB-lite"/>
    </source>
</evidence>
<dbReference type="PROSITE" id="PS50048">
    <property type="entry name" value="ZN2_CY6_FUNGAL_2"/>
    <property type="match status" value="1"/>
</dbReference>
<dbReference type="GO" id="GO:0008270">
    <property type="term" value="F:zinc ion binding"/>
    <property type="evidence" value="ECO:0007669"/>
    <property type="project" value="InterPro"/>
</dbReference>
<dbReference type="GO" id="GO:0006351">
    <property type="term" value="P:DNA-templated transcription"/>
    <property type="evidence" value="ECO:0007669"/>
    <property type="project" value="InterPro"/>
</dbReference>
<keyword evidence="1" id="KW-0479">Metal-binding</keyword>
<dbReference type="Gene3D" id="4.10.240.10">
    <property type="entry name" value="Zn(2)-C6 fungal-type DNA-binding domain"/>
    <property type="match status" value="1"/>
</dbReference>
<feature type="compositionally biased region" description="Low complexity" evidence="6">
    <location>
        <begin position="704"/>
        <end position="716"/>
    </location>
</feature>
<dbReference type="AlphaFoldDB" id="A0A9W9LQ66"/>
<dbReference type="EMBL" id="JAPQKO010000003">
    <property type="protein sequence ID" value="KAJ5171999.1"/>
    <property type="molecule type" value="Genomic_DNA"/>
</dbReference>
<keyword evidence="4" id="KW-0804">Transcription</keyword>
<feature type="compositionally biased region" description="Polar residues" evidence="6">
    <location>
        <begin position="779"/>
        <end position="814"/>
    </location>
</feature>
<feature type="compositionally biased region" description="Polar residues" evidence="6">
    <location>
        <begin position="133"/>
        <end position="142"/>
    </location>
</feature>
<dbReference type="InterPro" id="IPR001138">
    <property type="entry name" value="Zn2Cys6_DnaBD"/>
</dbReference>
<dbReference type="InterPro" id="IPR050987">
    <property type="entry name" value="AtrR-like"/>
</dbReference>
<proteinExistence type="predicted"/>
<comment type="caution">
    <text evidence="9">The sequence shown here is derived from an EMBL/GenBank/DDBJ whole genome shotgun (WGS) entry which is preliminary data.</text>
</comment>
<feature type="compositionally biased region" description="Basic and acidic residues" evidence="6">
    <location>
        <begin position="657"/>
        <end position="676"/>
    </location>
</feature>
<reference evidence="9" key="2">
    <citation type="journal article" date="2023" name="IMA Fungus">
        <title>Comparative genomic study of the Penicillium genus elucidates a diverse pangenome and 15 lateral gene transfer events.</title>
        <authorList>
            <person name="Petersen C."/>
            <person name="Sorensen T."/>
            <person name="Nielsen M.R."/>
            <person name="Sondergaard T.E."/>
            <person name="Sorensen J.L."/>
            <person name="Fitzpatrick D.A."/>
            <person name="Frisvad J.C."/>
            <person name="Nielsen K.L."/>
        </authorList>
    </citation>
    <scope>NUCLEOTIDE SEQUENCE</scope>
    <source>
        <strain evidence="9">IBT 21917</strain>
    </source>
</reference>
<organism evidence="9 10">
    <name type="scientific">Penicillium capsulatum</name>
    <dbReference type="NCBI Taxonomy" id="69766"/>
    <lineage>
        <taxon>Eukaryota</taxon>
        <taxon>Fungi</taxon>
        <taxon>Dikarya</taxon>
        <taxon>Ascomycota</taxon>
        <taxon>Pezizomycotina</taxon>
        <taxon>Eurotiomycetes</taxon>
        <taxon>Eurotiomycetidae</taxon>
        <taxon>Eurotiales</taxon>
        <taxon>Aspergillaceae</taxon>
        <taxon>Penicillium</taxon>
    </lineage>
</organism>
<keyword evidence="10" id="KW-1185">Reference proteome</keyword>
<dbReference type="PROSITE" id="PS00463">
    <property type="entry name" value="ZN2_CY6_FUNGAL_1"/>
    <property type="match status" value="1"/>
</dbReference>
<dbReference type="SMART" id="SM00906">
    <property type="entry name" value="Fungal_trans"/>
    <property type="match status" value="2"/>
</dbReference>
<evidence type="ECO:0000256" key="1">
    <source>
        <dbReference type="ARBA" id="ARBA00022723"/>
    </source>
</evidence>
<evidence type="ECO:0000313" key="10">
    <source>
        <dbReference type="Proteomes" id="UP001146351"/>
    </source>
</evidence>
<keyword evidence="3" id="KW-0238">DNA-binding</keyword>
<feature type="region of interest" description="Disordered" evidence="6">
    <location>
        <begin position="885"/>
        <end position="949"/>
    </location>
</feature>
<dbReference type="CDD" id="cd00067">
    <property type="entry name" value="GAL4"/>
    <property type="match status" value="1"/>
</dbReference>
<evidence type="ECO:0000256" key="4">
    <source>
        <dbReference type="ARBA" id="ARBA00023163"/>
    </source>
</evidence>
<dbReference type="PANTHER" id="PTHR46910">
    <property type="entry name" value="TRANSCRIPTION FACTOR PDR1"/>
    <property type="match status" value="1"/>
</dbReference>
<sequence length="949" mass="105882">MPPTAGITPHAIHPDSTTRANDFMERIRSQRACAMCHRKKTKCEVDGSNRICVPCARRHTECIFPTSDDTEQDDSSDQYVRFLKDRLERVESLLRTAGILQDGNMGHYLSDVEEDDDFGEDRQADQRPKSAGHASTLSSASGASPDHSGTACFRGGGTSRLAPFSGHMKATTLDILLTTTGRSCSLSILSRGGIEWIKSKTGDTSFLNIVSPDSIHDSPWNQWRPDVFHDLFASQVYKALPPRSEVFSLIKDFFRTANRLFPIYHEATFMKLVEWQYTQQTCDDAAIWASINMVICLAYEFRFSNSLKPEKDREKARLYFKNAMSVFTELALRRTDLLSVQALLSMGFFLRGNSGTQAALPFITAAMRSCQRMGLHRDMARPDLSPAEQEQRRRVFWVAFTVDQSTCLRAGNAPSQHPDDFDVPLPQQTEDDHDPEMSSNILFFRQLCQMALIKTRIYCRLYAAKALLKPPDETYQTVKELHSELEEWRKDYPFTEEPKRKAAESEFLFGFASIGLHFIYYNALIMIHRIPLVLNYLISSRDEPEEMKALSRAQAAKSGVICVQAARDTLSMVNNMPWGDIAWVWSLLYYVFLAAATIFSNIIRDTRSPQVQSDLKSLNMAATFFATLVPGDETANYAGFMTRMSATLERIARIAIAKDEKRARSPDEQDDHDPPGPKRLHSHAAPASHARSQLRPSTRRKPLSNTTSSFSRTTASAPQSHMPNFGIPESIEGLPPINSSGYVVPLSPEGTNDFDPTTSSQVPRSGTNYTPGLGLNDLNGMNVTSSTAFSTPNIPTWQLPQDQQYSTTQSSPLDTTQSPYSQSSSTGTNTMIPDSWQVPLTADWQFGDELWSGLFPSEAMAASAQTQPVSFPILSAESYLNYPGSAPDPSIPTTADSGGMGYTPQSMGYDYAPSMLQDPNLMHQNQTQPQSQPQAQNQDSWPEGFMSLF</sequence>
<evidence type="ECO:0000256" key="5">
    <source>
        <dbReference type="ARBA" id="ARBA00023242"/>
    </source>
</evidence>
<evidence type="ECO:0000256" key="7">
    <source>
        <dbReference type="SAM" id="Phobius"/>
    </source>
</evidence>
<reference evidence="9" key="1">
    <citation type="submission" date="2022-11" db="EMBL/GenBank/DDBJ databases">
        <authorList>
            <person name="Petersen C."/>
        </authorList>
    </citation>
    <scope>NUCLEOTIDE SEQUENCE</scope>
    <source>
        <strain evidence="9">IBT 21917</strain>
    </source>
</reference>
<evidence type="ECO:0000259" key="8">
    <source>
        <dbReference type="PROSITE" id="PS50048"/>
    </source>
</evidence>
<feature type="region of interest" description="Disordered" evidence="6">
    <location>
        <begin position="411"/>
        <end position="432"/>
    </location>
</feature>
<feature type="region of interest" description="Disordered" evidence="6">
    <location>
        <begin position="657"/>
        <end position="834"/>
    </location>
</feature>
<evidence type="ECO:0000256" key="2">
    <source>
        <dbReference type="ARBA" id="ARBA00023015"/>
    </source>
</evidence>
<name>A0A9W9LQ66_9EURO</name>
<dbReference type="GO" id="GO:0000981">
    <property type="term" value="F:DNA-binding transcription factor activity, RNA polymerase II-specific"/>
    <property type="evidence" value="ECO:0007669"/>
    <property type="project" value="InterPro"/>
</dbReference>
<feature type="transmembrane region" description="Helical" evidence="7">
    <location>
        <begin position="582"/>
        <end position="603"/>
    </location>
</feature>
<evidence type="ECO:0000256" key="3">
    <source>
        <dbReference type="ARBA" id="ARBA00023125"/>
    </source>
</evidence>
<dbReference type="SUPFAM" id="SSF57701">
    <property type="entry name" value="Zn2/Cys6 DNA-binding domain"/>
    <property type="match status" value="1"/>
</dbReference>
<keyword evidence="7" id="KW-0812">Transmembrane</keyword>
<dbReference type="InterPro" id="IPR007219">
    <property type="entry name" value="XnlR_reg_dom"/>
</dbReference>
<gene>
    <name evidence="9" type="ORF">N7492_004592</name>
</gene>
<feature type="domain" description="Zn(2)-C6 fungal-type" evidence="8">
    <location>
        <begin position="32"/>
        <end position="64"/>
    </location>
</feature>
<dbReference type="Proteomes" id="UP001146351">
    <property type="component" value="Unassembled WGS sequence"/>
</dbReference>
<keyword evidence="2" id="KW-0805">Transcription regulation</keyword>